<keyword evidence="2" id="KW-1185">Reference proteome</keyword>
<protein>
    <submittedName>
        <fullName evidence="1">Uncharacterized protein</fullName>
    </submittedName>
</protein>
<evidence type="ECO:0000313" key="1">
    <source>
        <dbReference type="EMBL" id="MBB6399116.1"/>
    </source>
</evidence>
<evidence type="ECO:0000313" key="2">
    <source>
        <dbReference type="Proteomes" id="UP000546324"/>
    </source>
</evidence>
<proteinExistence type="predicted"/>
<gene>
    <name evidence="1" type="ORF">BKA00_006030</name>
</gene>
<organism evidence="1 2">
    <name type="scientific">Actinomadura coerulea</name>
    <dbReference type="NCBI Taxonomy" id="46159"/>
    <lineage>
        <taxon>Bacteria</taxon>
        <taxon>Bacillati</taxon>
        <taxon>Actinomycetota</taxon>
        <taxon>Actinomycetes</taxon>
        <taxon>Streptosporangiales</taxon>
        <taxon>Thermomonosporaceae</taxon>
        <taxon>Actinomadura</taxon>
    </lineage>
</organism>
<accession>A0A7X0G6D5</accession>
<dbReference type="EMBL" id="JACHMQ010000001">
    <property type="protein sequence ID" value="MBB6399116.1"/>
    <property type="molecule type" value="Genomic_DNA"/>
</dbReference>
<dbReference type="Proteomes" id="UP000546324">
    <property type="component" value="Unassembled WGS sequence"/>
</dbReference>
<comment type="caution">
    <text evidence="1">The sequence shown here is derived from an EMBL/GenBank/DDBJ whole genome shotgun (WGS) entry which is preliminary data.</text>
</comment>
<sequence>MTMPGYRTYSPPAPARRSTLARASQVLGIAGLVGLVADFAG</sequence>
<dbReference type="AlphaFoldDB" id="A0A7X0G6D5"/>
<name>A0A7X0G6D5_9ACTN</name>
<reference evidence="1 2" key="1">
    <citation type="submission" date="2020-08" db="EMBL/GenBank/DDBJ databases">
        <title>Sequencing the genomes of 1000 actinobacteria strains.</title>
        <authorList>
            <person name="Klenk H.-P."/>
        </authorList>
    </citation>
    <scope>NUCLEOTIDE SEQUENCE [LARGE SCALE GENOMIC DNA]</scope>
    <source>
        <strain evidence="1 2">DSM 43675</strain>
    </source>
</reference>